<protein>
    <submittedName>
        <fullName evidence="14">DNA-binding response regulator</fullName>
    </submittedName>
</protein>
<dbReference type="Proteomes" id="UP000316316">
    <property type="component" value="Unassembled WGS sequence"/>
</dbReference>
<dbReference type="InterPro" id="IPR011006">
    <property type="entry name" value="CheY-like_superfamily"/>
</dbReference>
<dbReference type="Gene3D" id="6.10.250.690">
    <property type="match status" value="1"/>
</dbReference>
<keyword evidence="5 11" id="KW-0238">DNA-binding</keyword>
<dbReference type="InterPro" id="IPR016032">
    <property type="entry name" value="Sig_transdc_resp-reg_C-effctor"/>
</dbReference>
<dbReference type="InterPro" id="IPR039420">
    <property type="entry name" value="WalR-like"/>
</dbReference>
<keyword evidence="1" id="KW-0678">Repressor</keyword>
<dbReference type="InterPro" id="IPR001867">
    <property type="entry name" value="OmpR/PhoB-type_DNA-bd"/>
</dbReference>
<dbReference type="PROSITE" id="PS50110">
    <property type="entry name" value="RESPONSE_REGULATORY"/>
    <property type="match status" value="1"/>
</dbReference>
<dbReference type="CDD" id="cd00383">
    <property type="entry name" value="trans_reg_C"/>
    <property type="match status" value="1"/>
</dbReference>
<evidence type="ECO:0000259" key="12">
    <source>
        <dbReference type="PROSITE" id="PS50110"/>
    </source>
</evidence>
<dbReference type="FunFam" id="1.10.10.10:FF:000018">
    <property type="entry name" value="DNA-binding response regulator ResD"/>
    <property type="match status" value="1"/>
</dbReference>
<dbReference type="Gene3D" id="1.10.10.10">
    <property type="entry name" value="Winged helix-like DNA-binding domain superfamily/Winged helix DNA-binding domain"/>
    <property type="match status" value="1"/>
</dbReference>
<evidence type="ECO:0000256" key="10">
    <source>
        <dbReference type="PROSITE-ProRule" id="PRU00169"/>
    </source>
</evidence>
<evidence type="ECO:0000256" key="4">
    <source>
        <dbReference type="ARBA" id="ARBA00023015"/>
    </source>
</evidence>
<dbReference type="GO" id="GO:0005829">
    <property type="term" value="C:cytosol"/>
    <property type="evidence" value="ECO:0007669"/>
    <property type="project" value="TreeGrafter"/>
</dbReference>
<dbReference type="InterPro" id="IPR036388">
    <property type="entry name" value="WH-like_DNA-bd_sf"/>
</dbReference>
<evidence type="ECO:0000256" key="1">
    <source>
        <dbReference type="ARBA" id="ARBA00022491"/>
    </source>
</evidence>
<dbReference type="GO" id="GO:0032993">
    <property type="term" value="C:protein-DNA complex"/>
    <property type="evidence" value="ECO:0007669"/>
    <property type="project" value="TreeGrafter"/>
</dbReference>
<dbReference type="GO" id="GO:0071555">
    <property type="term" value="P:cell wall organization"/>
    <property type="evidence" value="ECO:0007669"/>
    <property type="project" value="UniProtKB-KW"/>
</dbReference>
<accession>A0A2N8PZU3</accession>
<reference evidence="14 15" key="1">
    <citation type="submission" date="2017-10" db="EMBL/GenBank/DDBJ databases">
        <title>FDA dAtabase for Regulatory Grade micrObial Sequences (FDA-ARGOS): Supporting development and validation of Infectious Disease Dx tests.</title>
        <authorList>
            <person name="Campos J."/>
            <person name="Goldberg B."/>
            <person name="Tallon L.J."/>
            <person name="Sadzewicz L."/>
            <person name="Sengamalay N."/>
            <person name="Ott S."/>
            <person name="Godinez A."/>
            <person name="Nagaraj S."/>
            <person name="Vyas G."/>
            <person name="Aluvathingal J."/>
            <person name="Nadendla S."/>
            <person name="Geyer C."/>
            <person name="Nandy P."/>
            <person name="Hobson J."/>
            <person name="Sichtig H."/>
        </authorList>
    </citation>
    <scope>NUCLEOTIDE SEQUENCE [LARGE SCALE GENOMIC DNA]</scope>
    <source>
        <strain evidence="14 15">FDAARGOS_185</strain>
    </source>
</reference>
<dbReference type="GeneID" id="69569391"/>
<keyword evidence="8" id="KW-0046">Antibiotic resistance</keyword>
<feature type="DNA-binding region" description="OmpR/PhoB-type" evidence="11">
    <location>
        <begin position="132"/>
        <end position="231"/>
    </location>
</feature>
<keyword evidence="6" id="KW-0010">Activator</keyword>
<feature type="modified residue" description="4-aspartylphosphate" evidence="10">
    <location>
        <position position="55"/>
    </location>
</feature>
<dbReference type="PANTHER" id="PTHR48111">
    <property type="entry name" value="REGULATOR OF RPOS"/>
    <property type="match status" value="1"/>
</dbReference>
<evidence type="ECO:0000256" key="3">
    <source>
        <dbReference type="ARBA" id="ARBA00023012"/>
    </source>
</evidence>
<evidence type="ECO:0000256" key="9">
    <source>
        <dbReference type="ARBA" id="ARBA00023316"/>
    </source>
</evidence>
<keyword evidence="2 10" id="KW-0597">Phosphoprotein</keyword>
<evidence type="ECO:0000313" key="14">
    <source>
        <dbReference type="EMBL" id="TRZ35426.1"/>
    </source>
</evidence>
<dbReference type="Gene3D" id="3.40.50.2300">
    <property type="match status" value="1"/>
</dbReference>
<dbReference type="GO" id="GO:0046677">
    <property type="term" value="P:response to antibiotic"/>
    <property type="evidence" value="ECO:0007669"/>
    <property type="project" value="UniProtKB-KW"/>
</dbReference>
<dbReference type="EMBL" id="PDXQ01000001">
    <property type="protein sequence ID" value="TRZ35426.1"/>
    <property type="molecule type" value="Genomic_DNA"/>
</dbReference>
<dbReference type="Pfam" id="PF00072">
    <property type="entry name" value="Response_reg"/>
    <property type="match status" value="1"/>
</dbReference>
<organism evidence="14 15">
    <name type="scientific">Enterococcus avium</name>
    <name type="common">Streptococcus avium</name>
    <dbReference type="NCBI Taxonomy" id="33945"/>
    <lineage>
        <taxon>Bacteria</taxon>
        <taxon>Bacillati</taxon>
        <taxon>Bacillota</taxon>
        <taxon>Bacilli</taxon>
        <taxon>Lactobacillales</taxon>
        <taxon>Enterococcaceae</taxon>
        <taxon>Enterococcus</taxon>
    </lineage>
</organism>
<dbReference type="GO" id="GO:0000156">
    <property type="term" value="F:phosphorelay response regulator activity"/>
    <property type="evidence" value="ECO:0007669"/>
    <property type="project" value="TreeGrafter"/>
</dbReference>
<evidence type="ECO:0000256" key="6">
    <source>
        <dbReference type="ARBA" id="ARBA00023159"/>
    </source>
</evidence>
<dbReference type="PANTHER" id="PTHR48111:SF40">
    <property type="entry name" value="PHOSPHATE REGULON TRANSCRIPTIONAL REGULATORY PROTEIN PHOB"/>
    <property type="match status" value="1"/>
</dbReference>
<dbReference type="PROSITE" id="PS51755">
    <property type="entry name" value="OMPR_PHOB"/>
    <property type="match status" value="1"/>
</dbReference>
<sequence length="233" mass="26591">MQEKTKVLVIDDDQELCSIIDRYLKNAGYETQLVHTGAGGLQLALSGDYHLIVLDIMLPQIDGMSILAEIRRQSVVPILMLTAKNEEADKIRGLQLGADDYLTKPFSMAELMARVESLVRRYTKFSRVAVNETALVLKHLTLDRQTRIVLLEGKSLELTGKEFELLYFLASHKGQIFTKRQIYQQVWGAEYAFDDNNIMSFISKLRKKIEPDVAQPFFIQTVRGVGYRFNQEG</sequence>
<comment type="caution">
    <text evidence="14">The sequence shown here is derived from an EMBL/GenBank/DDBJ whole genome shotgun (WGS) entry which is preliminary data.</text>
</comment>
<dbReference type="AlphaFoldDB" id="A0A2N8PZU3"/>
<dbReference type="GO" id="GO:0006355">
    <property type="term" value="P:regulation of DNA-templated transcription"/>
    <property type="evidence" value="ECO:0007669"/>
    <property type="project" value="InterPro"/>
</dbReference>
<dbReference type="InterPro" id="IPR001789">
    <property type="entry name" value="Sig_transdc_resp-reg_receiver"/>
</dbReference>
<keyword evidence="7" id="KW-0804">Transcription</keyword>
<dbReference type="GO" id="GO:0000976">
    <property type="term" value="F:transcription cis-regulatory region binding"/>
    <property type="evidence" value="ECO:0007669"/>
    <property type="project" value="TreeGrafter"/>
</dbReference>
<dbReference type="SUPFAM" id="SSF46894">
    <property type="entry name" value="C-terminal effector domain of the bipartite response regulators"/>
    <property type="match status" value="1"/>
</dbReference>
<keyword evidence="3" id="KW-0902">Two-component regulatory system</keyword>
<keyword evidence="4" id="KW-0805">Transcription regulation</keyword>
<gene>
    <name evidence="14" type="ORF">AUF17_15625</name>
</gene>
<dbReference type="SMART" id="SM00448">
    <property type="entry name" value="REC"/>
    <property type="match status" value="1"/>
</dbReference>
<dbReference type="RefSeq" id="WP_049221950.1">
    <property type="nucleotide sequence ID" value="NZ_CABGUH010000006.1"/>
</dbReference>
<feature type="domain" description="OmpR/PhoB-type" evidence="13">
    <location>
        <begin position="132"/>
        <end position="231"/>
    </location>
</feature>
<dbReference type="FunFam" id="3.40.50.2300:FF:000001">
    <property type="entry name" value="DNA-binding response regulator PhoB"/>
    <property type="match status" value="1"/>
</dbReference>
<evidence type="ECO:0000256" key="11">
    <source>
        <dbReference type="PROSITE-ProRule" id="PRU01091"/>
    </source>
</evidence>
<evidence type="ECO:0000256" key="5">
    <source>
        <dbReference type="ARBA" id="ARBA00023125"/>
    </source>
</evidence>
<feature type="domain" description="Response regulatory" evidence="12">
    <location>
        <begin position="6"/>
        <end position="119"/>
    </location>
</feature>
<dbReference type="SMART" id="SM00862">
    <property type="entry name" value="Trans_reg_C"/>
    <property type="match status" value="1"/>
</dbReference>
<evidence type="ECO:0000256" key="8">
    <source>
        <dbReference type="ARBA" id="ARBA00023251"/>
    </source>
</evidence>
<keyword evidence="9" id="KW-0961">Cell wall biogenesis/degradation</keyword>
<dbReference type="SUPFAM" id="SSF52172">
    <property type="entry name" value="CheY-like"/>
    <property type="match status" value="1"/>
</dbReference>
<evidence type="ECO:0000259" key="13">
    <source>
        <dbReference type="PROSITE" id="PS51755"/>
    </source>
</evidence>
<name>A0A2N8PZU3_ENTAV</name>
<evidence type="ECO:0000256" key="2">
    <source>
        <dbReference type="ARBA" id="ARBA00022553"/>
    </source>
</evidence>
<dbReference type="Pfam" id="PF00486">
    <property type="entry name" value="Trans_reg_C"/>
    <property type="match status" value="1"/>
</dbReference>
<evidence type="ECO:0000256" key="7">
    <source>
        <dbReference type="ARBA" id="ARBA00023163"/>
    </source>
</evidence>
<proteinExistence type="predicted"/>
<evidence type="ECO:0000313" key="15">
    <source>
        <dbReference type="Proteomes" id="UP000316316"/>
    </source>
</evidence>